<accession>A0ACB6RSL6</accession>
<evidence type="ECO:0000313" key="2">
    <source>
        <dbReference type="Proteomes" id="UP000799754"/>
    </source>
</evidence>
<dbReference type="Proteomes" id="UP000799754">
    <property type="component" value="Unassembled WGS sequence"/>
</dbReference>
<gene>
    <name evidence="1" type="ORF">BU25DRAFT_129484</name>
</gene>
<proteinExistence type="predicted"/>
<sequence length="166" mass="18652">MSSAPTHTRLIGLGEPQSVLRPVLLLIVSSTHRLHPRQTLEGLECLWKCTYCSVAQRRAHRTVMTLLTCSRLHVALHLHCHPSFDRMFDFMRILSKLQVISSLLLPSSASICWSRNFSLDSPWVDFAALSSLVGVAAGAEVITFRHEGKKEPHAQRTNGSKRTLER</sequence>
<protein>
    <submittedName>
        <fullName evidence="1">Uncharacterized protein</fullName>
    </submittedName>
</protein>
<reference evidence="1" key="1">
    <citation type="journal article" date="2020" name="Stud. Mycol.">
        <title>101 Dothideomycetes genomes: a test case for predicting lifestyles and emergence of pathogens.</title>
        <authorList>
            <person name="Haridas S."/>
            <person name="Albert R."/>
            <person name="Binder M."/>
            <person name="Bloem J."/>
            <person name="Labutti K."/>
            <person name="Salamov A."/>
            <person name="Andreopoulos B."/>
            <person name="Baker S."/>
            <person name="Barry K."/>
            <person name="Bills G."/>
            <person name="Bluhm B."/>
            <person name="Cannon C."/>
            <person name="Castanera R."/>
            <person name="Culley D."/>
            <person name="Daum C."/>
            <person name="Ezra D."/>
            <person name="Gonzalez J."/>
            <person name="Henrissat B."/>
            <person name="Kuo A."/>
            <person name="Liang C."/>
            <person name="Lipzen A."/>
            <person name="Lutzoni F."/>
            <person name="Magnuson J."/>
            <person name="Mondo S."/>
            <person name="Nolan M."/>
            <person name="Ohm R."/>
            <person name="Pangilinan J."/>
            <person name="Park H.-J."/>
            <person name="Ramirez L."/>
            <person name="Alfaro M."/>
            <person name="Sun H."/>
            <person name="Tritt A."/>
            <person name="Yoshinaga Y."/>
            <person name="Zwiers L.-H."/>
            <person name="Turgeon B."/>
            <person name="Goodwin S."/>
            <person name="Spatafora J."/>
            <person name="Crous P."/>
            <person name="Grigoriev I."/>
        </authorList>
    </citation>
    <scope>NUCLEOTIDE SEQUENCE</scope>
    <source>
        <strain evidence="1">CBS 525.71</strain>
    </source>
</reference>
<comment type="caution">
    <text evidence="1">The sequence shown here is derived from an EMBL/GenBank/DDBJ whole genome shotgun (WGS) entry which is preliminary data.</text>
</comment>
<name>A0ACB6RSL6_9PLEO</name>
<dbReference type="EMBL" id="MU006728">
    <property type="protein sequence ID" value="KAF2624960.1"/>
    <property type="molecule type" value="Genomic_DNA"/>
</dbReference>
<keyword evidence="2" id="KW-1185">Reference proteome</keyword>
<evidence type="ECO:0000313" key="1">
    <source>
        <dbReference type="EMBL" id="KAF2624960.1"/>
    </source>
</evidence>
<organism evidence="1 2">
    <name type="scientific">Macroventuria anomochaeta</name>
    <dbReference type="NCBI Taxonomy" id="301207"/>
    <lineage>
        <taxon>Eukaryota</taxon>
        <taxon>Fungi</taxon>
        <taxon>Dikarya</taxon>
        <taxon>Ascomycota</taxon>
        <taxon>Pezizomycotina</taxon>
        <taxon>Dothideomycetes</taxon>
        <taxon>Pleosporomycetidae</taxon>
        <taxon>Pleosporales</taxon>
        <taxon>Pleosporineae</taxon>
        <taxon>Didymellaceae</taxon>
        <taxon>Macroventuria</taxon>
    </lineage>
</organism>